<evidence type="ECO:0000256" key="1">
    <source>
        <dbReference type="SAM" id="Phobius"/>
    </source>
</evidence>
<keyword evidence="1" id="KW-1133">Transmembrane helix</keyword>
<sequence>MAFAFCTIPSVYSCFSVKVLVLLCAACCYAPLVWQTAQLHTIIL</sequence>
<protein>
    <submittedName>
        <fullName evidence="2">Uncharacterized protein</fullName>
    </submittedName>
</protein>
<dbReference type="AlphaFoldDB" id="A0A0E9V0B5"/>
<reference evidence="2" key="1">
    <citation type="submission" date="2014-11" db="EMBL/GenBank/DDBJ databases">
        <authorList>
            <person name="Amaro Gonzalez C."/>
        </authorList>
    </citation>
    <scope>NUCLEOTIDE SEQUENCE</scope>
</reference>
<evidence type="ECO:0000313" key="2">
    <source>
        <dbReference type="EMBL" id="JAH70693.1"/>
    </source>
</evidence>
<name>A0A0E9V0B5_ANGAN</name>
<accession>A0A0E9V0B5</accession>
<organism evidence="2">
    <name type="scientific">Anguilla anguilla</name>
    <name type="common">European freshwater eel</name>
    <name type="synonym">Muraena anguilla</name>
    <dbReference type="NCBI Taxonomy" id="7936"/>
    <lineage>
        <taxon>Eukaryota</taxon>
        <taxon>Metazoa</taxon>
        <taxon>Chordata</taxon>
        <taxon>Craniata</taxon>
        <taxon>Vertebrata</taxon>
        <taxon>Euteleostomi</taxon>
        <taxon>Actinopterygii</taxon>
        <taxon>Neopterygii</taxon>
        <taxon>Teleostei</taxon>
        <taxon>Anguilliformes</taxon>
        <taxon>Anguillidae</taxon>
        <taxon>Anguilla</taxon>
    </lineage>
</organism>
<keyword evidence="1" id="KW-0812">Transmembrane</keyword>
<keyword evidence="1" id="KW-0472">Membrane</keyword>
<reference evidence="2" key="2">
    <citation type="journal article" date="2015" name="Fish Shellfish Immunol.">
        <title>Early steps in the European eel (Anguilla anguilla)-Vibrio vulnificus interaction in the gills: Role of the RtxA13 toxin.</title>
        <authorList>
            <person name="Callol A."/>
            <person name="Pajuelo D."/>
            <person name="Ebbesson L."/>
            <person name="Teles M."/>
            <person name="MacKenzie S."/>
            <person name="Amaro C."/>
        </authorList>
    </citation>
    <scope>NUCLEOTIDE SEQUENCE</scope>
</reference>
<feature type="transmembrane region" description="Helical" evidence="1">
    <location>
        <begin position="12"/>
        <end position="34"/>
    </location>
</feature>
<dbReference type="EMBL" id="GBXM01037884">
    <property type="protein sequence ID" value="JAH70693.1"/>
    <property type="molecule type" value="Transcribed_RNA"/>
</dbReference>
<dbReference type="EMBL" id="GBXM01059862">
    <property type="protein sequence ID" value="JAH48715.1"/>
    <property type="molecule type" value="Transcribed_RNA"/>
</dbReference>
<proteinExistence type="predicted"/>